<evidence type="ECO:0000256" key="1">
    <source>
        <dbReference type="SAM" id="MobiDB-lite"/>
    </source>
</evidence>
<evidence type="ECO:0000259" key="3">
    <source>
        <dbReference type="Pfam" id="PF20730"/>
    </source>
</evidence>
<dbReference type="InterPro" id="IPR023090">
    <property type="entry name" value="UPF0702_alpha/beta_dom_sf"/>
</dbReference>
<comment type="caution">
    <text evidence="4">The sequence shown here is derived from an EMBL/GenBank/DDBJ whole genome shotgun (WGS) entry which is preliminary data.</text>
</comment>
<dbReference type="EMBL" id="AOSK01000028">
    <property type="protein sequence ID" value="EYD77502.1"/>
    <property type="molecule type" value="Genomic_DNA"/>
</dbReference>
<feature type="transmembrane region" description="Helical" evidence="2">
    <location>
        <begin position="12"/>
        <end position="29"/>
    </location>
</feature>
<reference evidence="4 5" key="1">
    <citation type="submission" date="2013-02" db="EMBL/GenBank/DDBJ databases">
        <authorList>
            <person name="Fiebig A."/>
            <person name="Goeker M."/>
            <person name="Klenk H.-P.P."/>
        </authorList>
    </citation>
    <scope>NUCLEOTIDE SEQUENCE [LARGE SCALE GENOMIC DNA]</scope>
    <source>
        <strain evidence="4 5">DSM 19309</strain>
    </source>
</reference>
<dbReference type="InterPro" id="IPR048454">
    <property type="entry name" value="YetF_N"/>
</dbReference>
<dbReference type="Proteomes" id="UP000019666">
    <property type="component" value="Unassembled WGS sequence"/>
</dbReference>
<accession>A0A017HSP4</accession>
<keyword evidence="5" id="KW-1185">Reference proteome</keyword>
<dbReference type="HOGENOM" id="CLU_032303_0_0_5"/>
<feature type="transmembrane region" description="Helical" evidence="2">
    <location>
        <begin position="41"/>
        <end position="60"/>
    </location>
</feature>
<feature type="transmembrane region" description="Helical" evidence="2">
    <location>
        <begin position="313"/>
        <end position="331"/>
    </location>
</feature>
<feature type="transmembrane region" description="Helical" evidence="2">
    <location>
        <begin position="66"/>
        <end position="88"/>
    </location>
</feature>
<evidence type="ECO:0000313" key="4">
    <source>
        <dbReference type="EMBL" id="EYD77502.1"/>
    </source>
</evidence>
<feature type="transmembrane region" description="Helical" evidence="2">
    <location>
        <begin position="241"/>
        <end position="263"/>
    </location>
</feature>
<gene>
    <name evidence="4" type="ORF">Rumeso_00927</name>
</gene>
<feature type="region of interest" description="Disordered" evidence="1">
    <location>
        <begin position="130"/>
        <end position="152"/>
    </location>
</feature>
<dbReference type="PATRIC" id="fig|442562.3.peg.918"/>
<dbReference type="Pfam" id="PF20730">
    <property type="entry name" value="YetF_N"/>
    <property type="match status" value="1"/>
</dbReference>
<proteinExistence type="predicted"/>
<organism evidence="4 5">
    <name type="scientific">Rubellimicrobium mesophilum DSM 19309</name>
    <dbReference type="NCBI Taxonomy" id="442562"/>
    <lineage>
        <taxon>Bacteria</taxon>
        <taxon>Pseudomonadati</taxon>
        <taxon>Pseudomonadota</taxon>
        <taxon>Alphaproteobacteria</taxon>
        <taxon>Rhodobacterales</taxon>
        <taxon>Roseobacteraceae</taxon>
        <taxon>Rubellimicrobium</taxon>
    </lineage>
</organism>
<keyword evidence="2" id="KW-0812">Transmembrane</keyword>
<evidence type="ECO:0000313" key="5">
    <source>
        <dbReference type="Proteomes" id="UP000019666"/>
    </source>
</evidence>
<dbReference type="PANTHER" id="PTHR34582:SF6">
    <property type="entry name" value="UPF0702 TRANSMEMBRANE PROTEIN YCAP"/>
    <property type="match status" value="1"/>
</dbReference>
<dbReference type="Gene3D" id="3.30.240.20">
    <property type="entry name" value="bsu07140 like domains"/>
    <property type="match status" value="1"/>
</dbReference>
<sequence>MIDLFESWSGVGRVLLVGTLAYAGLVLVLRVTGKRTLSKMNAFDLVVTVALGSALASTMLSKSVPLAEGLVGMTLLVLLQFTVTWLSVRSDRVQELVKAQPTILLHRGAWQRAAMTRERVTEEEVLAALRSQGGQEGRRHHHGGDRDGRLPVGPGRLALGRRALQPGQYGPAERSGSGPVTRSRLQLFLSRILRALWFRPALYAAAALAVLLVAPDVARLLPDGLMKVIGLSGVYDLLNALASTLLTVAIFSLGILATSLRATAQGATPRVRPLLSEDRTARNAISTFIGGFVFAVVGIVILSTGYYSDAAKVLMFFVTCVLILALIVALVRWIGRLSRLGGVAESIDLAEEATRRALLDLAAGPVLGGTPTARPLSGGHAIGPGAPGFVQAVDVGELGVLAKELDVDLHLLARPGAFVGPGQPLLLTSRPLMAKDQERLRKPFVIGHQRTFEADPRFGLVVLSEIASRALSPAVNDPGTAIDVITTSTRLLSEWSTAAAQARPEVRCPRLSVRPITVEQLLEDAFRWIARDAAGTAEVQVWLLKCLRMLMAQDPDRFGPPVRALARETLARAEQAQGLPSELKELRALAGEVERA</sequence>
<feature type="domain" description="YetF-like N-terminal transmembrane" evidence="3">
    <location>
        <begin position="20"/>
        <end position="85"/>
    </location>
</feature>
<protein>
    <recommendedName>
        <fullName evidence="3">YetF-like N-terminal transmembrane domain-containing protein</fullName>
    </recommendedName>
</protein>
<evidence type="ECO:0000256" key="2">
    <source>
        <dbReference type="SAM" id="Phobius"/>
    </source>
</evidence>
<feature type="transmembrane region" description="Helical" evidence="2">
    <location>
        <begin position="284"/>
        <end position="307"/>
    </location>
</feature>
<feature type="transmembrane region" description="Helical" evidence="2">
    <location>
        <begin position="201"/>
        <end position="221"/>
    </location>
</feature>
<dbReference type="PANTHER" id="PTHR34582">
    <property type="entry name" value="UPF0702 TRANSMEMBRANE PROTEIN YCAP"/>
    <property type="match status" value="1"/>
</dbReference>
<dbReference type="InterPro" id="IPR018723">
    <property type="entry name" value="DUF2254_membrane"/>
</dbReference>
<name>A0A017HSP4_9RHOB</name>
<keyword evidence="2" id="KW-1133">Transmembrane helix</keyword>
<dbReference type="Pfam" id="PF10011">
    <property type="entry name" value="DUF2254"/>
    <property type="match status" value="1"/>
</dbReference>
<dbReference type="AlphaFoldDB" id="A0A017HSP4"/>
<dbReference type="RefSeq" id="WP_342670718.1">
    <property type="nucleotide sequence ID" value="NZ_KK088554.1"/>
</dbReference>
<keyword evidence="2" id="KW-0472">Membrane</keyword>